<evidence type="ECO:0000313" key="2">
    <source>
        <dbReference type="EMBL" id="CAJ1936262.1"/>
    </source>
</evidence>
<feature type="non-terminal residue" evidence="2">
    <location>
        <position position="54"/>
    </location>
</feature>
<evidence type="ECO:0000313" key="3">
    <source>
        <dbReference type="Proteomes" id="UP001189624"/>
    </source>
</evidence>
<feature type="non-terminal residue" evidence="2">
    <location>
        <position position="1"/>
    </location>
</feature>
<protein>
    <submittedName>
        <fullName evidence="2">Uncharacterized protein</fullName>
    </submittedName>
</protein>
<name>A0AA86SP56_9FABA</name>
<feature type="region of interest" description="Disordered" evidence="1">
    <location>
        <begin position="29"/>
        <end position="54"/>
    </location>
</feature>
<feature type="compositionally biased region" description="Basic and acidic residues" evidence="1">
    <location>
        <begin position="34"/>
        <end position="45"/>
    </location>
</feature>
<dbReference type="AlphaFoldDB" id="A0AA86SP56"/>
<keyword evidence="3" id="KW-1185">Reference proteome</keyword>
<dbReference type="EMBL" id="OY731400">
    <property type="protein sequence ID" value="CAJ1936262.1"/>
    <property type="molecule type" value="Genomic_DNA"/>
</dbReference>
<dbReference type="Proteomes" id="UP001189624">
    <property type="component" value="Chromosome 3"/>
</dbReference>
<proteinExistence type="predicted"/>
<organism evidence="2 3">
    <name type="scientific">Sphenostylis stenocarpa</name>
    <dbReference type="NCBI Taxonomy" id="92480"/>
    <lineage>
        <taxon>Eukaryota</taxon>
        <taxon>Viridiplantae</taxon>
        <taxon>Streptophyta</taxon>
        <taxon>Embryophyta</taxon>
        <taxon>Tracheophyta</taxon>
        <taxon>Spermatophyta</taxon>
        <taxon>Magnoliopsida</taxon>
        <taxon>eudicotyledons</taxon>
        <taxon>Gunneridae</taxon>
        <taxon>Pentapetalae</taxon>
        <taxon>rosids</taxon>
        <taxon>fabids</taxon>
        <taxon>Fabales</taxon>
        <taxon>Fabaceae</taxon>
        <taxon>Papilionoideae</taxon>
        <taxon>50 kb inversion clade</taxon>
        <taxon>NPAAA clade</taxon>
        <taxon>indigoferoid/millettioid clade</taxon>
        <taxon>Phaseoleae</taxon>
        <taxon>Sphenostylis</taxon>
    </lineage>
</organism>
<evidence type="ECO:0000256" key="1">
    <source>
        <dbReference type="SAM" id="MobiDB-lite"/>
    </source>
</evidence>
<gene>
    <name evidence="2" type="ORF">AYBTSS11_LOCUS7390</name>
</gene>
<dbReference type="Gramene" id="rna-AYBTSS11_LOCUS7390">
    <property type="protein sequence ID" value="CAJ1936262.1"/>
    <property type="gene ID" value="gene-AYBTSS11_LOCUS7390"/>
</dbReference>
<reference evidence="2" key="1">
    <citation type="submission" date="2023-10" db="EMBL/GenBank/DDBJ databases">
        <authorList>
            <person name="Domelevo Entfellner J.-B."/>
        </authorList>
    </citation>
    <scope>NUCLEOTIDE SEQUENCE</scope>
</reference>
<sequence>DTIKEKIGCYDNILEPMVDDYQFEESWNDVQDNNTKEEALNENIRRSTRARRAP</sequence>
<accession>A0AA86SP56</accession>